<comment type="caution">
    <text evidence="1">The sequence shown here is derived from an EMBL/GenBank/DDBJ whole genome shotgun (WGS) entry which is preliminary data.</text>
</comment>
<protein>
    <submittedName>
        <fullName evidence="1">Uncharacterized protein</fullName>
    </submittedName>
</protein>
<evidence type="ECO:0000313" key="2">
    <source>
        <dbReference type="Proteomes" id="UP000708208"/>
    </source>
</evidence>
<evidence type="ECO:0000313" key="1">
    <source>
        <dbReference type="EMBL" id="CAG7828739.1"/>
    </source>
</evidence>
<proteinExistence type="predicted"/>
<dbReference type="Proteomes" id="UP000708208">
    <property type="component" value="Unassembled WGS sequence"/>
</dbReference>
<gene>
    <name evidence="1" type="ORF">AFUS01_LOCUS38648</name>
</gene>
<dbReference type="AlphaFoldDB" id="A0A8J2LAU0"/>
<reference evidence="1" key="1">
    <citation type="submission" date="2021-06" db="EMBL/GenBank/DDBJ databases">
        <authorList>
            <person name="Hodson N. C."/>
            <person name="Mongue J. A."/>
            <person name="Jaron S. K."/>
        </authorList>
    </citation>
    <scope>NUCLEOTIDE SEQUENCE</scope>
</reference>
<sequence length="83" mass="9229">MPEYKIQMIDIPGTLGDIFFRTTTSPVYLNIKSRFIQVVLKDAKAAVLRIALEPKTVLIHYDTSGGVYAAELLTVQAGFMPIK</sequence>
<keyword evidence="2" id="KW-1185">Reference proteome</keyword>
<organism evidence="1 2">
    <name type="scientific">Allacma fusca</name>
    <dbReference type="NCBI Taxonomy" id="39272"/>
    <lineage>
        <taxon>Eukaryota</taxon>
        <taxon>Metazoa</taxon>
        <taxon>Ecdysozoa</taxon>
        <taxon>Arthropoda</taxon>
        <taxon>Hexapoda</taxon>
        <taxon>Collembola</taxon>
        <taxon>Symphypleona</taxon>
        <taxon>Sminthuridae</taxon>
        <taxon>Allacma</taxon>
    </lineage>
</organism>
<feature type="non-terminal residue" evidence="1">
    <location>
        <position position="83"/>
    </location>
</feature>
<accession>A0A8J2LAU0</accession>
<name>A0A8J2LAU0_9HEXA</name>
<dbReference type="EMBL" id="CAJVCH010548637">
    <property type="protein sequence ID" value="CAG7828739.1"/>
    <property type="molecule type" value="Genomic_DNA"/>
</dbReference>